<dbReference type="SUPFAM" id="SSF50621">
    <property type="entry name" value="Alanine racemase C-terminal domain-like"/>
    <property type="match status" value="1"/>
</dbReference>
<evidence type="ECO:0000256" key="5">
    <source>
        <dbReference type="ARBA" id="ARBA00022898"/>
    </source>
</evidence>
<dbReference type="InterPro" id="IPR009006">
    <property type="entry name" value="Ala_racemase/Decarboxylase_C"/>
</dbReference>
<dbReference type="CDD" id="cd06827">
    <property type="entry name" value="PLPDE_III_AR_proteobact"/>
    <property type="match status" value="1"/>
</dbReference>
<dbReference type="SMART" id="SM01005">
    <property type="entry name" value="Ala_racemase_C"/>
    <property type="match status" value="1"/>
</dbReference>
<evidence type="ECO:0000259" key="7">
    <source>
        <dbReference type="SMART" id="SM01005"/>
    </source>
</evidence>
<evidence type="ECO:0000256" key="4">
    <source>
        <dbReference type="ARBA" id="ARBA00013089"/>
    </source>
</evidence>
<proteinExistence type="inferred from homology"/>
<evidence type="ECO:0000256" key="2">
    <source>
        <dbReference type="ARBA" id="ARBA00001933"/>
    </source>
</evidence>
<dbReference type="GO" id="GO:0008784">
    <property type="term" value="F:alanine racemase activity"/>
    <property type="evidence" value="ECO:0007669"/>
    <property type="project" value="UniProtKB-EC"/>
</dbReference>
<keyword evidence="6" id="KW-0413">Isomerase</keyword>
<dbReference type="InterPro" id="IPR029066">
    <property type="entry name" value="PLP-binding_barrel"/>
</dbReference>
<dbReference type="InterPro" id="IPR011079">
    <property type="entry name" value="Ala_racemase_C"/>
</dbReference>
<dbReference type="PANTHER" id="PTHR30511:SF0">
    <property type="entry name" value="ALANINE RACEMASE, CATABOLIC-RELATED"/>
    <property type="match status" value="1"/>
</dbReference>
<dbReference type="EMBL" id="LAZR01000072">
    <property type="protein sequence ID" value="KKN95207.1"/>
    <property type="molecule type" value="Genomic_DNA"/>
</dbReference>
<comment type="caution">
    <text evidence="8">The sequence shown here is derived from an EMBL/GenBank/DDBJ whole genome shotgun (WGS) entry which is preliminary data.</text>
</comment>
<dbReference type="Pfam" id="PF00842">
    <property type="entry name" value="Ala_racemase_C"/>
    <property type="match status" value="1"/>
</dbReference>
<dbReference type="FunFam" id="3.20.20.10:FF:000002">
    <property type="entry name" value="Alanine racemase"/>
    <property type="match status" value="1"/>
</dbReference>
<dbReference type="Gene3D" id="2.40.37.10">
    <property type="entry name" value="Lyase, Ornithine Decarboxylase, Chain A, domain 1"/>
    <property type="match status" value="1"/>
</dbReference>
<sequence>MRPAHALIDLNALRQNYLLAKSLSGQRALAVIKANAYGHGAVQCAEALADIADGFAVACIEEALELRAAGVSKPILLLEGWFEADELPLLAEHNLWAVLHHAEQLNQLEQTELAAPLHIWLKLDTGMHRVGFSPTEYADTWRRLERNNKVASLTKMTHFARADEPDTGRTEEQLAVFAQANEGLNGPASLCNSPGILAWPSAHGDWLRPGIMLYGATPFSFVQPQAEQLQPVMQLESKIIAVRELPAGEPVGYGSRFITQRPTRVGVVAMGYADGYPRHAKDGTPVLVDGQRSQLIGRVSMDMLTVDLTDLPGSSLGSTIRLWGAGLNASEVAAWADSIPYQLFCNLNRVPRRYLG</sequence>
<protein>
    <recommendedName>
        <fullName evidence="4">alanine racemase</fullName>
        <ecNumber evidence="4">5.1.1.1</ecNumber>
    </recommendedName>
</protein>
<dbReference type="GO" id="GO:0030632">
    <property type="term" value="P:D-alanine biosynthetic process"/>
    <property type="evidence" value="ECO:0007669"/>
    <property type="project" value="TreeGrafter"/>
</dbReference>
<dbReference type="Pfam" id="PF01168">
    <property type="entry name" value="Ala_racemase_N"/>
    <property type="match status" value="1"/>
</dbReference>
<dbReference type="AlphaFoldDB" id="A0A0F9V672"/>
<dbReference type="FunFam" id="2.40.37.10:FF:000002">
    <property type="entry name" value="Alanine racemase"/>
    <property type="match status" value="1"/>
</dbReference>
<comment type="cofactor">
    <cofactor evidence="2">
        <name>pyridoxal 5'-phosphate</name>
        <dbReference type="ChEBI" id="CHEBI:597326"/>
    </cofactor>
</comment>
<comment type="catalytic activity">
    <reaction evidence="1">
        <text>L-alanine = D-alanine</text>
        <dbReference type="Rhea" id="RHEA:20249"/>
        <dbReference type="ChEBI" id="CHEBI:57416"/>
        <dbReference type="ChEBI" id="CHEBI:57972"/>
        <dbReference type="EC" id="5.1.1.1"/>
    </reaction>
</comment>
<dbReference type="NCBIfam" id="TIGR00492">
    <property type="entry name" value="alr"/>
    <property type="match status" value="1"/>
</dbReference>
<accession>A0A0F9V672</accession>
<comment type="similarity">
    <text evidence="3">Belongs to the alanine racemase family.</text>
</comment>
<evidence type="ECO:0000256" key="6">
    <source>
        <dbReference type="ARBA" id="ARBA00023235"/>
    </source>
</evidence>
<feature type="domain" description="Alanine racemase C-terminal" evidence="7">
    <location>
        <begin position="232"/>
        <end position="355"/>
    </location>
</feature>
<evidence type="ECO:0000256" key="1">
    <source>
        <dbReference type="ARBA" id="ARBA00000316"/>
    </source>
</evidence>
<dbReference type="InterPro" id="IPR001608">
    <property type="entry name" value="Ala_racemase_N"/>
</dbReference>
<dbReference type="GO" id="GO:0005829">
    <property type="term" value="C:cytosol"/>
    <property type="evidence" value="ECO:0007669"/>
    <property type="project" value="TreeGrafter"/>
</dbReference>
<evidence type="ECO:0000313" key="8">
    <source>
        <dbReference type="EMBL" id="KKN95207.1"/>
    </source>
</evidence>
<evidence type="ECO:0000256" key="3">
    <source>
        <dbReference type="ARBA" id="ARBA00007880"/>
    </source>
</evidence>
<organism evidence="8">
    <name type="scientific">marine sediment metagenome</name>
    <dbReference type="NCBI Taxonomy" id="412755"/>
    <lineage>
        <taxon>unclassified sequences</taxon>
        <taxon>metagenomes</taxon>
        <taxon>ecological metagenomes</taxon>
    </lineage>
</organism>
<dbReference type="InterPro" id="IPR020622">
    <property type="entry name" value="Ala_racemase_pyridoxalP-BS"/>
</dbReference>
<dbReference type="Gene3D" id="3.20.20.10">
    <property type="entry name" value="Alanine racemase"/>
    <property type="match status" value="1"/>
</dbReference>
<dbReference type="PROSITE" id="PS00395">
    <property type="entry name" value="ALANINE_RACEMASE"/>
    <property type="match status" value="1"/>
</dbReference>
<dbReference type="InterPro" id="IPR000821">
    <property type="entry name" value="Ala_racemase"/>
</dbReference>
<reference evidence="8" key="1">
    <citation type="journal article" date="2015" name="Nature">
        <title>Complex archaea that bridge the gap between prokaryotes and eukaryotes.</title>
        <authorList>
            <person name="Spang A."/>
            <person name="Saw J.H."/>
            <person name="Jorgensen S.L."/>
            <person name="Zaremba-Niedzwiedzka K."/>
            <person name="Martijn J."/>
            <person name="Lind A.E."/>
            <person name="van Eijk R."/>
            <person name="Schleper C."/>
            <person name="Guy L."/>
            <person name="Ettema T.J."/>
        </authorList>
    </citation>
    <scope>NUCLEOTIDE SEQUENCE</scope>
</reference>
<dbReference type="HAMAP" id="MF_01201">
    <property type="entry name" value="Ala_racemase"/>
    <property type="match status" value="1"/>
</dbReference>
<name>A0A0F9V672_9ZZZZ</name>
<dbReference type="GO" id="GO:0030170">
    <property type="term" value="F:pyridoxal phosphate binding"/>
    <property type="evidence" value="ECO:0007669"/>
    <property type="project" value="TreeGrafter"/>
</dbReference>
<dbReference type="SUPFAM" id="SSF51419">
    <property type="entry name" value="PLP-binding barrel"/>
    <property type="match status" value="1"/>
</dbReference>
<gene>
    <name evidence="8" type="ORF">LCGC14_0180200</name>
</gene>
<dbReference type="PRINTS" id="PR00992">
    <property type="entry name" value="ALARACEMASE"/>
</dbReference>
<keyword evidence="5" id="KW-0663">Pyridoxal phosphate</keyword>
<dbReference type="PANTHER" id="PTHR30511">
    <property type="entry name" value="ALANINE RACEMASE"/>
    <property type="match status" value="1"/>
</dbReference>
<dbReference type="EC" id="5.1.1.1" evidence="4"/>